<feature type="region of interest" description="Disordered" evidence="1">
    <location>
        <begin position="255"/>
        <end position="354"/>
    </location>
</feature>
<feature type="compositionally biased region" description="Polar residues" evidence="1">
    <location>
        <begin position="259"/>
        <end position="287"/>
    </location>
</feature>
<protein>
    <submittedName>
        <fullName evidence="2">Uncharacterized protein</fullName>
    </submittedName>
</protein>
<feature type="region of interest" description="Disordered" evidence="1">
    <location>
        <begin position="1"/>
        <end position="129"/>
    </location>
</feature>
<dbReference type="AlphaFoldDB" id="A0A7R8WTM2"/>
<feature type="compositionally biased region" description="Polar residues" evidence="1">
    <location>
        <begin position="1"/>
        <end position="48"/>
    </location>
</feature>
<evidence type="ECO:0000313" key="2">
    <source>
        <dbReference type="EMBL" id="CAD7235045.1"/>
    </source>
</evidence>
<sequence>MTNQPQTTGENVRGMTNQPQTSGENVRGMTNQPQTSGENVRGMTNQPRATGENVIGMTNQPQSSEGNVGGMTHHSEPRKGGESSCMPEWDEGWEREEGGREEPTNPASPPRENERGEMAGIGEAEEVTRSSVLTKESVMSLEHNTSPMKSMKWDLFDDDVVSSSHGFCPLPWELDDFDSKPRAMEGIDEQGEIPPENQGLEEIVSGDIIGFAPSNFPTRNSISPPVRGKDCLITDKDSRLGPPVGICRIGEHVHPVLHSQPNPQPSVASSQAQNSLAPETEGLSTFFSREIEKSGASSGHDDSEWDSRRRARTTAIIRPAGQVEFPSDKRKKGKRPGKSPSIGAASEQPQRFLS</sequence>
<feature type="non-terminal residue" evidence="2">
    <location>
        <position position="1"/>
    </location>
</feature>
<organism evidence="2">
    <name type="scientific">Cyprideis torosa</name>
    <dbReference type="NCBI Taxonomy" id="163714"/>
    <lineage>
        <taxon>Eukaryota</taxon>
        <taxon>Metazoa</taxon>
        <taxon>Ecdysozoa</taxon>
        <taxon>Arthropoda</taxon>
        <taxon>Crustacea</taxon>
        <taxon>Oligostraca</taxon>
        <taxon>Ostracoda</taxon>
        <taxon>Podocopa</taxon>
        <taxon>Podocopida</taxon>
        <taxon>Cytherocopina</taxon>
        <taxon>Cytheroidea</taxon>
        <taxon>Cytherideidae</taxon>
        <taxon>Cyprideis</taxon>
    </lineage>
</organism>
<accession>A0A7R8WTM2</accession>
<proteinExistence type="predicted"/>
<feature type="compositionally biased region" description="Polar residues" evidence="1">
    <location>
        <begin position="56"/>
        <end position="66"/>
    </location>
</feature>
<name>A0A7R8WTM2_9CRUS</name>
<evidence type="ECO:0000256" key="1">
    <source>
        <dbReference type="SAM" id="MobiDB-lite"/>
    </source>
</evidence>
<feature type="compositionally biased region" description="Basic and acidic residues" evidence="1">
    <location>
        <begin position="289"/>
        <end position="308"/>
    </location>
</feature>
<gene>
    <name evidence="2" type="ORF">CTOB1V02_LOCUS12861</name>
</gene>
<reference evidence="2" key="1">
    <citation type="submission" date="2020-11" db="EMBL/GenBank/DDBJ databases">
        <authorList>
            <person name="Tran Van P."/>
        </authorList>
    </citation>
    <scope>NUCLEOTIDE SEQUENCE</scope>
</reference>
<dbReference type="EMBL" id="OB670939">
    <property type="protein sequence ID" value="CAD7235045.1"/>
    <property type="molecule type" value="Genomic_DNA"/>
</dbReference>